<accession>Z9JUF5</accession>
<dbReference type="eggNOG" id="ENOG502ZHST">
    <property type="taxonomic scope" value="Bacteria"/>
</dbReference>
<sequence length="107" mass="11200">MTTPPRITASELVEIVGALPGVRGIEPGIGSALRTIDARIRRAGEGAVHYGVVIDPEGGTITLEVGLERGAGPVREIVALLQRTVREAVTGDLPPDTVIRVKVQSLT</sequence>
<dbReference type="STRING" id="396014.BF93_16380"/>
<keyword evidence="2" id="KW-1185">Reference proteome</keyword>
<evidence type="ECO:0000313" key="1">
    <source>
        <dbReference type="EMBL" id="EWS81397.1"/>
    </source>
</evidence>
<dbReference type="EMBL" id="JDYK01000007">
    <property type="protein sequence ID" value="EWS81397.1"/>
    <property type="molecule type" value="Genomic_DNA"/>
</dbReference>
<dbReference type="HOGENOM" id="CLU_2218637_0_0_11"/>
<name>Z9JUF5_9MICO</name>
<dbReference type="AlphaFoldDB" id="Z9JUF5"/>
<dbReference type="PATRIC" id="fig|396014.3.peg.1621"/>
<evidence type="ECO:0000313" key="2">
    <source>
        <dbReference type="Proteomes" id="UP000023067"/>
    </source>
</evidence>
<organism evidence="1 2">
    <name type="scientific">Brachybacterium phenoliresistens</name>
    <dbReference type="NCBI Taxonomy" id="396014"/>
    <lineage>
        <taxon>Bacteria</taxon>
        <taxon>Bacillati</taxon>
        <taxon>Actinomycetota</taxon>
        <taxon>Actinomycetes</taxon>
        <taxon>Micrococcales</taxon>
        <taxon>Dermabacteraceae</taxon>
        <taxon>Brachybacterium</taxon>
    </lineage>
</organism>
<dbReference type="OrthoDB" id="4773951at2"/>
<comment type="caution">
    <text evidence="1">The sequence shown here is derived from an EMBL/GenBank/DDBJ whole genome shotgun (WGS) entry which is preliminary data.</text>
</comment>
<dbReference type="RefSeq" id="WP_038371961.1">
    <property type="nucleotide sequence ID" value="NZ_KK069992.1"/>
</dbReference>
<dbReference type="Proteomes" id="UP000023067">
    <property type="component" value="Unassembled WGS sequence"/>
</dbReference>
<protein>
    <recommendedName>
        <fullName evidence="3">Asp23/Gls24 family envelope stress response protein</fullName>
    </recommendedName>
</protein>
<evidence type="ECO:0008006" key="3">
    <source>
        <dbReference type="Google" id="ProtNLM"/>
    </source>
</evidence>
<reference evidence="1 2" key="1">
    <citation type="submission" date="2014-02" db="EMBL/GenBank/DDBJ databases">
        <title>Genome sequence of Brachybacterium phenoliresistens strain W13A50.</title>
        <authorList>
            <person name="Wang X."/>
        </authorList>
    </citation>
    <scope>NUCLEOTIDE SEQUENCE [LARGE SCALE GENOMIC DNA]</scope>
    <source>
        <strain evidence="1 2">W13A50</strain>
    </source>
</reference>
<gene>
    <name evidence="1" type="ORF">BF93_16380</name>
</gene>
<proteinExistence type="predicted"/>